<evidence type="ECO:0000256" key="1">
    <source>
        <dbReference type="ARBA" id="ARBA00022679"/>
    </source>
</evidence>
<accession>A0ABN8M7H1</accession>
<protein>
    <recommendedName>
        <fullName evidence="6">O-fucosyltransferase family protein</fullName>
    </recommendedName>
</protein>
<evidence type="ECO:0000313" key="4">
    <source>
        <dbReference type="EMBL" id="CAH3025565.1"/>
    </source>
</evidence>
<dbReference type="PANTHER" id="PTHR13398">
    <property type="entry name" value="GDP-FUCOSE PROTEIN O-FUCOSYLTRANSFERASE 2"/>
    <property type="match status" value="1"/>
</dbReference>
<evidence type="ECO:0000256" key="2">
    <source>
        <dbReference type="ARBA" id="ARBA00023253"/>
    </source>
</evidence>
<name>A0ABN8M7H1_9CNID</name>
<dbReference type="EMBL" id="CALNXI010000359">
    <property type="protein sequence ID" value="CAH3025565.1"/>
    <property type="molecule type" value="Genomic_DNA"/>
</dbReference>
<reference evidence="4 5" key="1">
    <citation type="submission" date="2022-05" db="EMBL/GenBank/DDBJ databases">
        <authorList>
            <consortium name="Genoscope - CEA"/>
            <person name="William W."/>
        </authorList>
    </citation>
    <scope>NUCLEOTIDE SEQUENCE [LARGE SCALE GENOMIC DNA]</scope>
</reference>
<keyword evidence="1" id="KW-0808">Transferase</keyword>
<evidence type="ECO:0000313" key="5">
    <source>
        <dbReference type="Proteomes" id="UP001159427"/>
    </source>
</evidence>
<evidence type="ECO:0008006" key="6">
    <source>
        <dbReference type="Google" id="ProtNLM"/>
    </source>
</evidence>
<feature type="non-terminal residue" evidence="4">
    <location>
        <position position="600"/>
    </location>
</feature>
<dbReference type="Gene3D" id="3.40.50.11350">
    <property type="match status" value="2"/>
</dbReference>
<dbReference type="PANTHER" id="PTHR13398:SF0">
    <property type="entry name" value="GDP-FUCOSE PROTEIN O-FUCOSYLTRANSFERASE 2"/>
    <property type="match status" value="1"/>
</dbReference>
<organism evidence="4 5">
    <name type="scientific">Porites evermanni</name>
    <dbReference type="NCBI Taxonomy" id="104178"/>
    <lineage>
        <taxon>Eukaryota</taxon>
        <taxon>Metazoa</taxon>
        <taxon>Cnidaria</taxon>
        <taxon>Anthozoa</taxon>
        <taxon>Hexacorallia</taxon>
        <taxon>Scleractinia</taxon>
        <taxon>Fungiina</taxon>
        <taxon>Poritidae</taxon>
        <taxon>Porites</taxon>
    </lineage>
</organism>
<dbReference type="Proteomes" id="UP001159427">
    <property type="component" value="Unassembled WGS sequence"/>
</dbReference>
<comment type="caution">
    <text evidence="4">The sequence shown here is derived from an EMBL/GenBank/DDBJ whole genome shotgun (WGS) entry which is preliminary data.</text>
</comment>
<evidence type="ECO:0000256" key="3">
    <source>
        <dbReference type="ARBA" id="ARBA00023277"/>
    </source>
</evidence>
<proteinExistence type="predicted"/>
<keyword evidence="3" id="KW-0119">Carbohydrate metabolism</keyword>
<keyword evidence="2" id="KW-0294">Fucose metabolism</keyword>
<feature type="non-terminal residue" evidence="4">
    <location>
        <position position="1"/>
    </location>
</feature>
<keyword evidence="5" id="KW-1185">Reference proteome</keyword>
<dbReference type="InterPro" id="IPR045130">
    <property type="entry name" value="OFUT2-like"/>
</dbReference>
<gene>
    <name evidence="4" type="ORF">PEVE_00026458</name>
</gene>
<sequence length="600" mass="68387">YAGLTVTNTTCVYARALHSAKAFEKKIAKSHKCVGIIEWRGNDESRKEARAQFNLTSSVIKPLSFKDLDTNFFNVKLKFIAKHFIEQNLRTDYISIHLRAEAVLYHGRSMDFLKQCISELSERVQIVAGSLSLKVFLSTDFSKYGSDSRNGYLRNEAASIMERLTKKLIQPVTFDPNDYFLTDNGAIAIVETNILTAGRRLFLLGGGSFQAWIKNMFLTKNNFDNKLFLLYKSEINRRNWIGKHSFVLWSWPESYIRPKRQHDSNKFLIAFGYWEQLTQATSSLLKLTALAAYTGRQVVIPFVKDSKFYGTGRINQTLSSYFNLHELNRKLQFSGHAKLVGWDCFRHRCQDRLDVLVSFDYYFQSVSLNDSTAVYPCKNPVGTYAGLTVTNTTCVYARALHSAEAFEKKIAKSHKCVGIIQWRGNDESRKEARAQFNLTSSVIKPLSFHDLDTNFFNVKLKFIAKHFIEQNLRPDYISIHLRAEAVLYHGRSMDFLKQCISELSERAQIVVGSLSLKVFLSTDFSKYGSDSRNGYLRNEAASIMELLTKKLIQPITFDPTGYGLTDNGAVAIVETNILTAGRRLFLLGGGSFQAWIKNMF</sequence>